<dbReference type="Proteomes" id="UP000664032">
    <property type="component" value="Unassembled WGS sequence"/>
</dbReference>
<organism evidence="1 2">
    <name type="scientific">Psilocybe cubensis</name>
    <name type="common">Psychedelic mushroom</name>
    <name type="synonym">Stropharia cubensis</name>
    <dbReference type="NCBI Taxonomy" id="181762"/>
    <lineage>
        <taxon>Eukaryota</taxon>
        <taxon>Fungi</taxon>
        <taxon>Dikarya</taxon>
        <taxon>Basidiomycota</taxon>
        <taxon>Agaricomycotina</taxon>
        <taxon>Agaricomycetes</taxon>
        <taxon>Agaricomycetidae</taxon>
        <taxon>Agaricales</taxon>
        <taxon>Agaricineae</taxon>
        <taxon>Strophariaceae</taxon>
        <taxon>Psilocybe</taxon>
    </lineage>
</organism>
<protein>
    <submittedName>
        <fullName evidence="1">Telomerase reverse transcriptase</fullName>
    </submittedName>
</protein>
<keyword evidence="1" id="KW-0695">RNA-directed DNA polymerase</keyword>
<keyword evidence="2" id="KW-1185">Reference proteome</keyword>
<reference evidence="1" key="1">
    <citation type="submission" date="2021-10" db="EMBL/GenBank/DDBJ databases">
        <title>Psilocybe cubensis genome.</title>
        <authorList>
            <person name="Mckernan K.J."/>
            <person name="Crawford S."/>
            <person name="Trippe A."/>
            <person name="Kane L.T."/>
            <person name="Mclaughlin S."/>
        </authorList>
    </citation>
    <scope>NUCLEOTIDE SEQUENCE</scope>
    <source>
        <strain evidence="1">MGC-MH-2018</strain>
    </source>
</reference>
<comment type="caution">
    <text evidence="1">The sequence shown here is derived from an EMBL/GenBank/DDBJ whole genome shotgun (WGS) entry which is preliminary data.</text>
</comment>
<sequence length="1041" mass="118578">MSTSDDLAPSVAILKRYYGCVKGLQNYLADILELNGRRLDPKELLSDDDSQSYLQLLSTSYVGVKNLTSGKTFRVFIPMLGMREVLDYAQERLFREKRAKNIITSGYRLASHANDNGKKGMARMGITNYFLNTVITALQAEEWENLLSRIGEDAMLHLLTETSIYVSLPNGCLCQLTGEPLINTAPPAYNDESLPKKMTQKRLHENATDTHNERPAKRLKLESSVALPNSTKPSGKRPISIPNSRRILVGLPLKHVLNRISPCYIVKPPNLAGQPSVDDSRQNAENARRLSKYVFARQYGLSNPFKTSGGSSPFYGDYLDRELEIKSKGSCKTPQRLKGILPVLEKLIRRHSRCGYIPLRDLTCPSKIKTTGSKDFDSSVILEMMSENSIQLKSQLVTGQGNISYDSSGNPIPAFGLTQAQKHAKQKPRFVEFACSHLEKFSITACDWLAPSSPGFLQQGRVSVSDAVKRRQLLEDFLFWYFDSFVLLLLKTNFYVTDSSAFRNNVLYFRHDDWATLCAPLVERLTSVTFEKLTDEEAAAILRQRKLGFSFVRLLPKETGVRPIVNLRRRKASAKGSYGNEQSINQILQGAFSILTYERSNQPENLGASIFNYNDICLKLKKLKASLPRDSKGGLPKLYFVKLDVQACFDTIDQTKLLHVIRQLISEDVYMIQKYGQVRSLAGKIRRMFLKKAVPEDDHPHFMRYAADLAGSLRDVIFVDQKQEVLQLLEEHITENIVKIGSTYYRQMVGIPQGSILSTILCSFFYGDLEKRFGKYTEDPHSALLRLTDDYLFVTTNLESAKGFLNMMKKGHPEYGCFIAQDKTLTNFEHGDHTLNVLDLTQKWWTTVDTTEASMILSVITSRNRKHANRRQRPTPWRIFHLQDAAPERYRPVKRKSHAIFSDRELNSKHIVYLNIYQNLLLTALKMDAYISALGEGGKKNTAFLRSVIQKTIVYKYTSVRMHARSEGNQNDGTNSDIHKEAVMWLGNHAFQYILSRKPQKYKALVWWLKVEMGRMKRKSYCYQFKELVTEGQKDFAVIAV</sequence>
<gene>
    <name evidence="1" type="ORF">JR316_0006112</name>
</gene>
<dbReference type="EMBL" id="JAFIQS020000005">
    <property type="protein sequence ID" value="KAH9481585.1"/>
    <property type="molecule type" value="Genomic_DNA"/>
</dbReference>
<name>A0ACB8H0R4_PSICU</name>
<proteinExistence type="predicted"/>
<keyword evidence="1" id="KW-0808">Transferase</keyword>
<evidence type="ECO:0000313" key="1">
    <source>
        <dbReference type="EMBL" id="KAH9481585.1"/>
    </source>
</evidence>
<accession>A0ACB8H0R4</accession>
<evidence type="ECO:0000313" key="2">
    <source>
        <dbReference type="Proteomes" id="UP000664032"/>
    </source>
</evidence>
<keyword evidence="1" id="KW-0548">Nucleotidyltransferase</keyword>